<gene>
    <name evidence="3" type="ORF">CRV04_05935</name>
</gene>
<accession>A0A4Q0XRW4</accession>
<organism evidence="3 4">
    <name type="scientific">Candidatus Marinarcus aquaticus</name>
    <dbReference type="NCBI Taxonomy" id="2044504"/>
    <lineage>
        <taxon>Bacteria</taxon>
        <taxon>Pseudomonadati</taxon>
        <taxon>Campylobacterota</taxon>
        <taxon>Epsilonproteobacteria</taxon>
        <taxon>Campylobacterales</taxon>
        <taxon>Arcobacteraceae</taxon>
        <taxon>Candidatus Marinarcus</taxon>
    </lineage>
</organism>
<feature type="domain" description="Transglycosylase SLT" evidence="2">
    <location>
        <begin position="42"/>
        <end position="144"/>
    </location>
</feature>
<feature type="signal peptide" evidence="1">
    <location>
        <begin position="1"/>
        <end position="19"/>
    </location>
</feature>
<evidence type="ECO:0000259" key="2">
    <source>
        <dbReference type="Pfam" id="PF01464"/>
    </source>
</evidence>
<evidence type="ECO:0000256" key="1">
    <source>
        <dbReference type="SAM" id="SignalP"/>
    </source>
</evidence>
<dbReference type="Pfam" id="PF01464">
    <property type="entry name" value="SLT"/>
    <property type="match status" value="1"/>
</dbReference>
<keyword evidence="1" id="KW-0732">Signal</keyword>
<dbReference type="AlphaFoldDB" id="A0A4Q0XRW4"/>
<dbReference type="Gene3D" id="1.10.530.10">
    <property type="match status" value="1"/>
</dbReference>
<dbReference type="SUPFAM" id="SSF53955">
    <property type="entry name" value="Lysozyme-like"/>
    <property type="match status" value="1"/>
</dbReference>
<dbReference type="InterPro" id="IPR008258">
    <property type="entry name" value="Transglycosylase_SLT_dom_1"/>
</dbReference>
<dbReference type="OrthoDB" id="5347225at2"/>
<comment type="caution">
    <text evidence="3">The sequence shown here is derived from an EMBL/GenBank/DDBJ whole genome shotgun (WGS) entry which is preliminary data.</text>
</comment>
<dbReference type="EMBL" id="PDKN01000003">
    <property type="protein sequence ID" value="RXJ58045.1"/>
    <property type="molecule type" value="Genomic_DNA"/>
</dbReference>
<sequence length="170" mass="19728">MLLKTILSIMLLLSLNLFAADFKASDLTNDDIKLLKQIKRYGQQYDLSYSLMAIAVKESSLGRYKVNVDSFDYGLYQANINTVIRRHQVKNSTFNRNRLAMMLINDFKFATSNAIAELVYWKGIHGDNWFKIWASYNAGFNYDSSRAMRYSKDIKVIINELKKVKQLIES</sequence>
<evidence type="ECO:0000313" key="3">
    <source>
        <dbReference type="EMBL" id="RXJ58045.1"/>
    </source>
</evidence>
<name>A0A4Q0XRW4_9BACT</name>
<proteinExistence type="predicted"/>
<dbReference type="Proteomes" id="UP000290657">
    <property type="component" value="Unassembled WGS sequence"/>
</dbReference>
<dbReference type="InterPro" id="IPR023346">
    <property type="entry name" value="Lysozyme-like_dom_sf"/>
</dbReference>
<reference evidence="3 4" key="1">
    <citation type="submission" date="2017-10" db="EMBL/GenBank/DDBJ databases">
        <title>Genomics of the genus Arcobacter.</title>
        <authorList>
            <person name="Perez-Cataluna A."/>
            <person name="Figueras M.J."/>
        </authorList>
    </citation>
    <scope>NUCLEOTIDE SEQUENCE [LARGE SCALE GENOMIC DNA]</scope>
    <source>
        <strain evidence="3 4">CECT 8987</strain>
    </source>
</reference>
<keyword evidence="4" id="KW-1185">Reference proteome</keyword>
<evidence type="ECO:0000313" key="4">
    <source>
        <dbReference type="Proteomes" id="UP000290657"/>
    </source>
</evidence>
<feature type="chain" id="PRO_5020565845" description="Transglycosylase SLT domain-containing protein" evidence="1">
    <location>
        <begin position="20"/>
        <end position="170"/>
    </location>
</feature>
<protein>
    <recommendedName>
        <fullName evidence="2">Transglycosylase SLT domain-containing protein</fullName>
    </recommendedName>
</protein>